<organism evidence="6 7">
    <name type="scientific">Pseudonocardia xishanensis</name>
    <dbReference type="NCBI Taxonomy" id="630995"/>
    <lineage>
        <taxon>Bacteria</taxon>
        <taxon>Bacillati</taxon>
        <taxon>Actinomycetota</taxon>
        <taxon>Actinomycetes</taxon>
        <taxon>Pseudonocardiales</taxon>
        <taxon>Pseudonocardiaceae</taxon>
        <taxon>Pseudonocardia</taxon>
    </lineage>
</organism>
<keyword evidence="7" id="KW-1185">Reference proteome</keyword>
<dbReference type="InterPro" id="IPR015168">
    <property type="entry name" value="SsuA/THI5"/>
</dbReference>
<dbReference type="PANTHER" id="PTHR30024">
    <property type="entry name" value="ALIPHATIC SULFONATES-BINDING PROTEIN-RELATED"/>
    <property type="match status" value="1"/>
</dbReference>
<proteinExistence type="inferred from homology"/>
<sequence>MNVRRFGWLVCGMVTAVVGAGCGTVADTTGSGSDLIPIQLGLQTGGAATLPIVIAERDGLFAKHGIAVEQVETKTDLLNAAFASKSIEVAFQTPVFYATAFQRGQKLQPFCGLTQRDWATIVVRADSGVPVAAGTDYRATTAALSGKVVGVAALGGSNDRALQSIVGLVGQDPRAFSTIAVGAGAPAVAAFRAGQIDALVASPFTNQALVGSGEGKIVFGFADNAPDQYRQAIYTAFGAPADWLATNRNAAQRFCAAMEDAYGVIRAQGPSGGLDSLLESEYGLAEPVTRAEVVKAGGPLDQFGTQITCEQIGSALSLALANGVLKEPVPTCEEILWKP</sequence>
<dbReference type="EMBL" id="BAABGT010000046">
    <property type="protein sequence ID" value="GAA4549129.1"/>
    <property type="molecule type" value="Genomic_DNA"/>
</dbReference>
<comment type="caution">
    <text evidence="6">The sequence shown here is derived from an EMBL/GenBank/DDBJ whole genome shotgun (WGS) entry which is preliminary data.</text>
</comment>
<dbReference type="Gene3D" id="3.40.190.10">
    <property type="entry name" value="Periplasmic binding protein-like II"/>
    <property type="match status" value="2"/>
</dbReference>
<name>A0ABP8RV96_9PSEU</name>
<protein>
    <recommendedName>
        <fullName evidence="5">SsuA/THI5-like domain-containing protein</fullName>
    </recommendedName>
</protein>
<evidence type="ECO:0000313" key="7">
    <source>
        <dbReference type="Proteomes" id="UP001501598"/>
    </source>
</evidence>
<feature type="domain" description="SsuA/THI5-like" evidence="5">
    <location>
        <begin position="50"/>
        <end position="266"/>
    </location>
</feature>
<evidence type="ECO:0000256" key="1">
    <source>
        <dbReference type="ARBA" id="ARBA00004418"/>
    </source>
</evidence>
<dbReference type="RefSeq" id="WP_345419662.1">
    <property type="nucleotide sequence ID" value="NZ_BAABGT010000046.1"/>
</dbReference>
<feature type="chain" id="PRO_5045158839" description="SsuA/THI5-like domain-containing protein" evidence="4">
    <location>
        <begin position="21"/>
        <end position="339"/>
    </location>
</feature>
<evidence type="ECO:0000313" key="6">
    <source>
        <dbReference type="EMBL" id="GAA4549129.1"/>
    </source>
</evidence>
<keyword evidence="3 4" id="KW-0732">Signal</keyword>
<dbReference type="SUPFAM" id="SSF53850">
    <property type="entry name" value="Periplasmic binding protein-like II"/>
    <property type="match status" value="1"/>
</dbReference>
<evidence type="ECO:0000256" key="4">
    <source>
        <dbReference type="SAM" id="SignalP"/>
    </source>
</evidence>
<evidence type="ECO:0000256" key="2">
    <source>
        <dbReference type="ARBA" id="ARBA00010742"/>
    </source>
</evidence>
<dbReference type="PROSITE" id="PS51257">
    <property type="entry name" value="PROKAR_LIPOPROTEIN"/>
    <property type="match status" value="1"/>
</dbReference>
<evidence type="ECO:0000256" key="3">
    <source>
        <dbReference type="ARBA" id="ARBA00022729"/>
    </source>
</evidence>
<dbReference type="Pfam" id="PF09084">
    <property type="entry name" value="NMT1"/>
    <property type="match status" value="1"/>
</dbReference>
<reference evidence="7" key="1">
    <citation type="journal article" date="2019" name="Int. J. Syst. Evol. Microbiol.">
        <title>The Global Catalogue of Microorganisms (GCM) 10K type strain sequencing project: providing services to taxonomists for standard genome sequencing and annotation.</title>
        <authorList>
            <consortium name="The Broad Institute Genomics Platform"/>
            <consortium name="The Broad Institute Genome Sequencing Center for Infectious Disease"/>
            <person name="Wu L."/>
            <person name="Ma J."/>
        </authorList>
    </citation>
    <scope>NUCLEOTIDE SEQUENCE [LARGE SCALE GENOMIC DNA]</scope>
    <source>
        <strain evidence="7">JCM 17906</strain>
    </source>
</reference>
<evidence type="ECO:0000259" key="5">
    <source>
        <dbReference type="Pfam" id="PF09084"/>
    </source>
</evidence>
<accession>A0ABP8RV96</accession>
<dbReference type="Proteomes" id="UP001501598">
    <property type="component" value="Unassembled WGS sequence"/>
</dbReference>
<gene>
    <name evidence="6" type="ORF">GCM10023175_36660</name>
</gene>
<dbReference type="PANTHER" id="PTHR30024:SF47">
    <property type="entry name" value="TAURINE-BINDING PERIPLASMIC PROTEIN"/>
    <property type="match status" value="1"/>
</dbReference>
<comment type="similarity">
    <text evidence="2">Belongs to the bacterial solute-binding protein SsuA/TauA family.</text>
</comment>
<feature type="signal peptide" evidence="4">
    <location>
        <begin position="1"/>
        <end position="20"/>
    </location>
</feature>
<comment type="subcellular location">
    <subcellularLocation>
        <location evidence="1">Periplasm</location>
    </subcellularLocation>
</comment>